<keyword evidence="6" id="KW-0648">Protein biosynthesis</keyword>
<evidence type="ECO:0000256" key="6">
    <source>
        <dbReference type="ARBA" id="ARBA00022917"/>
    </source>
</evidence>
<dbReference type="Gene3D" id="3.90.740.10">
    <property type="entry name" value="Valyl/Leucyl/Isoleucyl-tRNA synthetase, editing domain"/>
    <property type="match status" value="1"/>
</dbReference>
<evidence type="ECO:0000256" key="2">
    <source>
        <dbReference type="ARBA" id="ARBA00013164"/>
    </source>
</evidence>
<sequence>MIGLDRRYERWGIKHVYLDCSEPLVKGGWASYRLQTGEEWTWRVYGKDIPWNAHAPWPLLGPMPDYTDELRKVGFTYDEETDDESPREDESPPASPPSTSAPPHATHAPAAPAPPFVPYFGTPHIFALSSLNGCSPGCGFIGSLRKSWKRTPQTIMKVTPLHCTMPTHLFHLGRMALLRMRRLNLRSNRNCWRSVSSRRLGGHFLRVGKRLRAKSKGGSVLLSRPMRRLKSDSSTIASGVPQFGVRVSGVSMRDFPTFCITTNALTIELLATRTLRYDSPAPTPPPPHHIAFSHSLLFTFDYRFGIMTDAPTPKDVPKDAVNATLDALKPQEAESKTLKIENTDKRDTLIEAEKRYQQAWQEQGVFNPDAPSLDEEPFDTTTQDQLHEKHPKWFGNFAYPYMNGTLHAGHGFTASKVEFTAGFQRMNGKRTLFPLGYHVTGMPIKACADKLVREVEMFGQNFERCPVDDVLDDSTSEPPAPTQAETKTDITKFKAHKGKAAAKTVKTKYQFQIMIAQGIPIDEIHKFADPFHWIEYFPPLAKRDLNNFGARIDWRRQFVTTDANPYYDSFVAWQMRKLLDMKKIIFAKRYTVYSPKDGQACMDHDRQSGEGVGVQEYTALKMKVVKWADSAKDIESKVPQGASAYFIPATLRPETMYGQTSCFVSPTIEYGLFKVTDTEYFVCSQRGARNMSYQPGIFPEWGQFPQVASFKGKEVIGTIVDAPLSVHKQVYILPMETVKDTKGTAVVTCVPSDSPDDYITSFDLAKKAEYYGIQKEWVKFDDILPIIETPSYGNLTAKKLVEDMKIQSPKDAAKLADAKEKAYKEGFYKGKMVYGDHTGKSVEEAKGLVRKQLIDAGDAFAYAEPDGKVISRSGDDCVAALLDQWYMNYGTAANGGDGEWAEKVRAHIEGDLNLYYPEAKNQFLRVVDWLSIWACARSYGLGTKVPWDPSVMVESLSDSTIYQAYYSFAHLLHKDMFGKEIGPLGIKPEQFTDDAWDYVFGRRERSDLPQSDIPQKSLQTLRRHFDYWYPLDMRTSGKDLIQNHLTFNLYVHTAIFPKENWPRSFRVNGHLMLNGEKMSKSTGNFLTIAGAVEKFGADATRIALADAGDDIGDANFEETVANSNILKLFELRKWCEELIREANYVTDAAKYLEARSGERAKNPDIIQRQSGSERFLLDNMFDNEMNLLVHETFQHYSATSYKLALKSGFYDFTSARDFYREATRAAGIGMHEDLVKKFIKLQALLLTPIAPHWAEYIWLEVLKETETVQNAQWPTVPAADASLTAAREFVRQTQSNITSAEGAAVKKLSKGKTSSFDPKKEKKITIFAAQQWPAWQKKYIDLVSTSYPNLDIKSLSKQIDKSESKKAMPFINALKRRLDNGESKESVLNRELSFDELSTLRSMIPGLKQTIQKCADVEIVTVSEGGKEGMVVKEDGSKGEGRSELPLVAASAEPGCPSFAFENVEGVVVR</sequence>
<dbReference type="Pfam" id="PF08264">
    <property type="entry name" value="Anticodon_1"/>
    <property type="match status" value="1"/>
</dbReference>
<evidence type="ECO:0000259" key="12">
    <source>
        <dbReference type="Pfam" id="PF08264"/>
    </source>
</evidence>
<dbReference type="GO" id="GO:0005524">
    <property type="term" value="F:ATP binding"/>
    <property type="evidence" value="ECO:0007669"/>
    <property type="project" value="UniProtKB-KW"/>
</dbReference>
<feature type="domain" description="Aminoacyl-tRNA synthetase class Ia" evidence="11">
    <location>
        <begin position="388"/>
        <end position="451"/>
    </location>
</feature>
<dbReference type="InterPro" id="IPR014729">
    <property type="entry name" value="Rossmann-like_a/b/a_fold"/>
</dbReference>
<dbReference type="InterPro" id="IPR002300">
    <property type="entry name" value="aa-tRNA-synth_Ia"/>
</dbReference>
<dbReference type="Gene3D" id="3.40.50.620">
    <property type="entry name" value="HUPs"/>
    <property type="match status" value="1"/>
</dbReference>
<dbReference type="Proteomes" id="UP000799424">
    <property type="component" value="Unassembled WGS sequence"/>
</dbReference>
<feature type="domain" description="Aminoacyl-tRNA synthetase class Ia" evidence="11">
    <location>
        <begin position="533"/>
        <end position="1115"/>
    </location>
</feature>
<dbReference type="PANTHER" id="PTHR45794:SF1">
    <property type="entry name" value="LEUCINE--TRNA LIGASE, CYTOPLASMIC"/>
    <property type="match status" value="1"/>
</dbReference>
<dbReference type="InterPro" id="IPR009080">
    <property type="entry name" value="tRNAsynth_Ia_anticodon-bd"/>
</dbReference>
<evidence type="ECO:0000256" key="7">
    <source>
        <dbReference type="ARBA" id="ARBA00023146"/>
    </source>
</evidence>
<keyword evidence="4" id="KW-0547">Nucleotide-binding</keyword>
<organism evidence="13 14">
    <name type="scientific">Ophiobolus disseminans</name>
    <dbReference type="NCBI Taxonomy" id="1469910"/>
    <lineage>
        <taxon>Eukaryota</taxon>
        <taxon>Fungi</taxon>
        <taxon>Dikarya</taxon>
        <taxon>Ascomycota</taxon>
        <taxon>Pezizomycotina</taxon>
        <taxon>Dothideomycetes</taxon>
        <taxon>Pleosporomycetidae</taxon>
        <taxon>Pleosporales</taxon>
        <taxon>Pleosporineae</taxon>
        <taxon>Phaeosphaeriaceae</taxon>
        <taxon>Ophiobolus</taxon>
    </lineage>
</organism>
<evidence type="ECO:0000256" key="8">
    <source>
        <dbReference type="ARBA" id="ARBA00030520"/>
    </source>
</evidence>
<feature type="region of interest" description="Disordered" evidence="10">
    <location>
        <begin position="78"/>
        <end position="108"/>
    </location>
</feature>
<comment type="similarity">
    <text evidence="1">Belongs to the class-I aminoacyl-tRNA synthetase family.</text>
</comment>
<dbReference type="SUPFAM" id="SSF50677">
    <property type="entry name" value="ValRS/IleRS/LeuRS editing domain"/>
    <property type="match status" value="1"/>
</dbReference>
<keyword evidence="5" id="KW-0067">ATP-binding</keyword>
<feature type="compositionally biased region" description="Acidic residues" evidence="10">
    <location>
        <begin position="78"/>
        <end position="87"/>
    </location>
</feature>
<dbReference type="EMBL" id="MU006220">
    <property type="protein sequence ID" value="KAF2829610.1"/>
    <property type="molecule type" value="Genomic_DNA"/>
</dbReference>
<keyword evidence="3" id="KW-0436">Ligase</keyword>
<gene>
    <name evidence="13" type="ORF">CC86DRAFT_453229</name>
</gene>
<dbReference type="SUPFAM" id="SSF52374">
    <property type="entry name" value="Nucleotidylyl transferase"/>
    <property type="match status" value="1"/>
</dbReference>
<keyword evidence="14" id="KW-1185">Reference proteome</keyword>
<evidence type="ECO:0000313" key="14">
    <source>
        <dbReference type="Proteomes" id="UP000799424"/>
    </source>
</evidence>
<reference evidence="13" key="1">
    <citation type="journal article" date="2020" name="Stud. Mycol.">
        <title>101 Dothideomycetes genomes: a test case for predicting lifestyles and emergence of pathogens.</title>
        <authorList>
            <person name="Haridas S."/>
            <person name="Albert R."/>
            <person name="Binder M."/>
            <person name="Bloem J."/>
            <person name="Labutti K."/>
            <person name="Salamov A."/>
            <person name="Andreopoulos B."/>
            <person name="Baker S."/>
            <person name="Barry K."/>
            <person name="Bills G."/>
            <person name="Bluhm B."/>
            <person name="Cannon C."/>
            <person name="Castanera R."/>
            <person name="Culley D."/>
            <person name="Daum C."/>
            <person name="Ezra D."/>
            <person name="Gonzalez J."/>
            <person name="Henrissat B."/>
            <person name="Kuo A."/>
            <person name="Liang C."/>
            <person name="Lipzen A."/>
            <person name="Lutzoni F."/>
            <person name="Magnuson J."/>
            <person name="Mondo S."/>
            <person name="Nolan M."/>
            <person name="Ohm R."/>
            <person name="Pangilinan J."/>
            <person name="Park H.-J."/>
            <person name="Ramirez L."/>
            <person name="Alfaro M."/>
            <person name="Sun H."/>
            <person name="Tritt A."/>
            <person name="Yoshinaga Y."/>
            <person name="Zwiers L.-H."/>
            <person name="Turgeon B."/>
            <person name="Goodwin S."/>
            <person name="Spatafora J."/>
            <person name="Crous P."/>
            <person name="Grigoriev I."/>
        </authorList>
    </citation>
    <scope>NUCLEOTIDE SEQUENCE</scope>
    <source>
        <strain evidence="13">CBS 113818</strain>
    </source>
</reference>
<accession>A0A6A7A8I0</accession>
<dbReference type="EC" id="6.1.1.4" evidence="2"/>
<dbReference type="Gene3D" id="1.10.730.10">
    <property type="entry name" value="Isoleucyl-tRNA Synthetase, Domain 1"/>
    <property type="match status" value="1"/>
</dbReference>
<evidence type="ECO:0000256" key="4">
    <source>
        <dbReference type="ARBA" id="ARBA00022741"/>
    </source>
</evidence>
<dbReference type="InterPro" id="IPR004493">
    <property type="entry name" value="Leu-tRNA-synth_Ia_arc/euk"/>
</dbReference>
<dbReference type="SUPFAM" id="SSF47323">
    <property type="entry name" value="Anticodon-binding domain of a subclass of class I aminoacyl-tRNA synthetases"/>
    <property type="match status" value="1"/>
</dbReference>
<proteinExistence type="inferred from homology"/>
<dbReference type="GO" id="GO:0004823">
    <property type="term" value="F:leucine-tRNA ligase activity"/>
    <property type="evidence" value="ECO:0007669"/>
    <property type="project" value="UniProtKB-EC"/>
</dbReference>
<evidence type="ECO:0000256" key="9">
    <source>
        <dbReference type="ARBA" id="ARBA00047469"/>
    </source>
</evidence>
<evidence type="ECO:0000313" key="13">
    <source>
        <dbReference type="EMBL" id="KAF2829610.1"/>
    </source>
</evidence>
<evidence type="ECO:0000256" key="10">
    <source>
        <dbReference type="SAM" id="MobiDB-lite"/>
    </source>
</evidence>
<dbReference type="OrthoDB" id="10249672at2759"/>
<dbReference type="FunFam" id="3.90.740.10:FF:000001">
    <property type="entry name" value="Leucine--tRNA ligase, cytoplasmic"/>
    <property type="match status" value="1"/>
</dbReference>
<evidence type="ECO:0000256" key="5">
    <source>
        <dbReference type="ARBA" id="ARBA00022840"/>
    </source>
</evidence>
<dbReference type="NCBIfam" id="TIGR00395">
    <property type="entry name" value="leuS_arch"/>
    <property type="match status" value="1"/>
</dbReference>
<keyword evidence="7 13" id="KW-0030">Aminoacyl-tRNA synthetase</keyword>
<name>A0A6A7A8I0_9PLEO</name>
<protein>
    <recommendedName>
        <fullName evidence="2">leucine--tRNA ligase</fullName>
        <ecNumber evidence="2">6.1.1.4</ecNumber>
    </recommendedName>
    <alternativeName>
        <fullName evidence="8">Leucyl-tRNA synthetase</fullName>
    </alternativeName>
</protein>
<dbReference type="Pfam" id="PF00133">
    <property type="entry name" value="tRNA-synt_1"/>
    <property type="match status" value="2"/>
</dbReference>
<dbReference type="PANTHER" id="PTHR45794">
    <property type="entry name" value="LEUCYL-TRNA SYNTHETASE"/>
    <property type="match status" value="1"/>
</dbReference>
<feature type="domain" description="Methionyl/Valyl/Leucyl/Isoleucyl-tRNA synthetase anticodon-binding" evidence="12">
    <location>
        <begin position="1181"/>
        <end position="1295"/>
    </location>
</feature>
<dbReference type="GO" id="GO:0002161">
    <property type="term" value="F:aminoacyl-tRNA deacylase activity"/>
    <property type="evidence" value="ECO:0007669"/>
    <property type="project" value="InterPro"/>
</dbReference>
<evidence type="ECO:0000256" key="3">
    <source>
        <dbReference type="ARBA" id="ARBA00022598"/>
    </source>
</evidence>
<dbReference type="InterPro" id="IPR013155">
    <property type="entry name" value="M/V/L/I-tRNA-synth_anticd-bd"/>
</dbReference>
<dbReference type="GO" id="GO:0006429">
    <property type="term" value="P:leucyl-tRNA aminoacylation"/>
    <property type="evidence" value="ECO:0007669"/>
    <property type="project" value="InterPro"/>
</dbReference>
<evidence type="ECO:0000259" key="11">
    <source>
        <dbReference type="Pfam" id="PF00133"/>
    </source>
</evidence>
<evidence type="ECO:0000256" key="1">
    <source>
        <dbReference type="ARBA" id="ARBA00005594"/>
    </source>
</evidence>
<dbReference type="InterPro" id="IPR009008">
    <property type="entry name" value="Val/Leu/Ile-tRNA-synth_edit"/>
</dbReference>
<comment type="catalytic activity">
    <reaction evidence="9">
        <text>tRNA(Leu) + L-leucine + ATP = L-leucyl-tRNA(Leu) + AMP + diphosphate</text>
        <dbReference type="Rhea" id="RHEA:11688"/>
        <dbReference type="Rhea" id="RHEA-COMP:9613"/>
        <dbReference type="Rhea" id="RHEA-COMP:9622"/>
        <dbReference type="ChEBI" id="CHEBI:30616"/>
        <dbReference type="ChEBI" id="CHEBI:33019"/>
        <dbReference type="ChEBI" id="CHEBI:57427"/>
        <dbReference type="ChEBI" id="CHEBI:78442"/>
        <dbReference type="ChEBI" id="CHEBI:78494"/>
        <dbReference type="ChEBI" id="CHEBI:456215"/>
        <dbReference type="EC" id="6.1.1.4"/>
    </reaction>
</comment>